<sequence length="236" mass="25088">MDPLDDFVAQVSSVGALAEPARRALYLHVAAQPGPVSRDQAAAAVGVPRHTAKFHLDKLVADGLLDVEFRRLSGRRGPGAGRPAKLYRRSARQLAVSLPPRHYDLAGRILAGAVDESARDGVPVREAVQRAAAAAGRRLAADEDVRVADPSASVLDEVARVLAGHGYEPRVEGDGVVLANCPFHTLAREHTELVCGMNLHLVAALLDELGCSDLLEAALRPAPAHCCVRVVDRRHG</sequence>
<reference evidence="1 2" key="1">
    <citation type="submission" date="2019-06" db="EMBL/GenBank/DDBJ databases">
        <title>Sequencing the genomes of 1000 actinobacteria strains.</title>
        <authorList>
            <person name="Klenk H.-P."/>
        </authorList>
    </citation>
    <scope>NUCLEOTIDE SEQUENCE [LARGE SCALE GENOMIC DNA]</scope>
    <source>
        <strain evidence="1 2">DSM 45301</strain>
    </source>
</reference>
<dbReference type="InterPro" id="IPR036390">
    <property type="entry name" value="WH_DNA-bd_sf"/>
</dbReference>
<dbReference type="Pfam" id="PF12840">
    <property type="entry name" value="HTH_20"/>
    <property type="match status" value="1"/>
</dbReference>
<accession>A0A543DX95</accession>
<evidence type="ECO:0000313" key="2">
    <source>
        <dbReference type="Proteomes" id="UP000315677"/>
    </source>
</evidence>
<comment type="caution">
    <text evidence="1">The sequence shown here is derived from an EMBL/GenBank/DDBJ whole genome shotgun (WGS) entry which is preliminary data.</text>
</comment>
<dbReference type="AlphaFoldDB" id="A0A543DX95"/>
<dbReference type="Gene3D" id="1.10.10.10">
    <property type="entry name" value="Winged helix-like DNA-binding domain superfamily/Winged helix DNA-binding domain"/>
    <property type="match status" value="1"/>
</dbReference>
<dbReference type="RefSeq" id="WP_342787278.1">
    <property type="nucleotide sequence ID" value="NZ_VFPA01000001.1"/>
</dbReference>
<organism evidence="1 2">
    <name type="scientific">Pseudonocardia kunmingensis</name>
    <dbReference type="NCBI Taxonomy" id="630975"/>
    <lineage>
        <taxon>Bacteria</taxon>
        <taxon>Bacillati</taxon>
        <taxon>Actinomycetota</taxon>
        <taxon>Actinomycetes</taxon>
        <taxon>Pseudonocardiales</taxon>
        <taxon>Pseudonocardiaceae</taxon>
        <taxon>Pseudonocardia</taxon>
    </lineage>
</organism>
<dbReference type="Proteomes" id="UP000315677">
    <property type="component" value="Unassembled WGS sequence"/>
</dbReference>
<name>A0A543DX95_9PSEU</name>
<dbReference type="EMBL" id="VFPA01000001">
    <property type="protein sequence ID" value="TQM13936.1"/>
    <property type="molecule type" value="Genomic_DNA"/>
</dbReference>
<evidence type="ECO:0000313" key="1">
    <source>
        <dbReference type="EMBL" id="TQM13936.1"/>
    </source>
</evidence>
<gene>
    <name evidence="1" type="ORF">FB558_0691</name>
</gene>
<dbReference type="InterPro" id="IPR036388">
    <property type="entry name" value="WH-like_DNA-bd_sf"/>
</dbReference>
<keyword evidence="2" id="KW-1185">Reference proteome</keyword>
<dbReference type="SUPFAM" id="SSF46785">
    <property type="entry name" value="Winged helix' DNA-binding domain"/>
    <property type="match status" value="1"/>
</dbReference>
<protein>
    <submittedName>
        <fullName evidence="1">Putative ArsR family transcriptional regulator</fullName>
    </submittedName>
</protein>
<proteinExistence type="predicted"/>